<evidence type="ECO:0000256" key="2">
    <source>
        <dbReference type="ARBA" id="ARBA00001946"/>
    </source>
</evidence>
<dbReference type="HOGENOM" id="CLU_062658_5_2_0"/>
<dbReference type="GO" id="GO:0005829">
    <property type="term" value="C:cytosol"/>
    <property type="evidence" value="ECO:0007669"/>
    <property type="project" value="TreeGrafter"/>
</dbReference>
<comment type="cofactor">
    <cofactor evidence="2">
        <name>Mg(2+)</name>
        <dbReference type="ChEBI" id="CHEBI:18420"/>
    </cofactor>
</comment>
<feature type="domain" description="Nudix hydrolase" evidence="9">
    <location>
        <begin position="79"/>
        <end position="213"/>
    </location>
</feature>
<evidence type="ECO:0000256" key="4">
    <source>
        <dbReference type="ARBA" id="ARBA00016377"/>
    </source>
</evidence>
<dbReference type="AlphaFoldDB" id="G8P205"/>
<organism evidence="10 11">
    <name type="scientific">Granulicella mallensis (strain ATCC BAA-1857 / DSM 23137 / MP5ACTX8)</name>
    <dbReference type="NCBI Taxonomy" id="682795"/>
    <lineage>
        <taxon>Bacteria</taxon>
        <taxon>Pseudomonadati</taxon>
        <taxon>Acidobacteriota</taxon>
        <taxon>Terriglobia</taxon>
        <taxon>Terriglobales</taxon>
        <taxon>Acidobacteriaceae</taxon>
        <taxon>Granulicella</taxon>
    </lineage>
</organism>
<comment type="catalytic activity">
    <reaction evidence="1">
        <text>GDP-alpha-D-mannose + H2O = alpha-D-mannose 1-phosphate + GMP + 2 H(+)</text>
        <dbReference type="Rhea" id="RHEA:27978"/>
        <dbReference type="ChEBI" id="CHEBI:15377"/>
        <dbReference type="ChEBI" id="CHEBI:15378"/>
        <dbReference type="ChEBI" id="CHEBI:57527"/>
        <dbReference type="ChEBI" id="CHEBI:58115"/>
        <dbReference type="ChEBI" id="CHEBI:58409"/>
    </reaction>
</comment>
<dbReference type="InterPro" id="IPR015797">
    <property type="entry name" value="NUDIX_hydrolase-like_dom_sf"/>
</dbReference>
<evidence type="ECO:0000313" key="11">
    <source>
        <dbReference type="Proteomes" id="UP000007113"/>
    </source>
</evidence>
<accession>G8P205</accession>
<gene>
    <name evidence="10" type="ordered locus">AciX8_2747</name>
</gene>
<evidence type="ECO:0000259" key="9">
    <source>
        <dbReference type="PROSITE" id="PS51462"/>
    </source>
</evidence>
<dbReference type="GO" id="GO:0016787">
    <property type="term" value="F:hydrolase activity"/>
    <property type="evidence" value="ECO:0007669"/>
    <property type="project" value="UniProtKB-KW"/>
</dbReference>
<dbReference type="SUPFAM" id="SSF55811">
    <property type="entry name" value="Nudix"/>
    <property type="match status" value="1"/>
</dbReference>
<evidence type="ECO:0000256" key="6">
    <source>
        <dbReference type="ARBA" id="ARBA00032162"/>
    </source>
</evidence>
<protein>
    <recommendedName>
        <fullName evidence="4">GDP-mannose pyrophosphatase</fullName>
    </recommendedName>
    <alternativeName>
        <fullName evidence="6">GDP-mannose hydrolase</fullName>
    </alternativeName>
    <alternativeName>
        <fullName evidence="7">GDPMK</fullName>
    </alternativeName>
</protein>
<proteinExistence type="inferred from homology"/>
<keyword evidence="5 10" id="KW-0378">Hydrolase</keyword>
<evidence type="ECO:0000256" key="8">
    <source>
        <dbReference type="SAM" id="MobiDB-lite"/>
    </source>
</evidence>
<reference evidence="10 11" key="1">
    <citation type="submission" date="2011-11" db="EMBL/GenBank/DDBJ databases">
        <title>Complete sequence of Granulicella mallensis MP5ACTX8.</title>
        <authorList>
            <consortium name="US DOE Joint Genome Institute"/>
            <person name="Lucas S."/>
            <person name="Copeland A."/>
            <person name="Lapidus A."/>
            <person name="Cheng J.-F."/>
            <person name="Goodwin L."/>
            <person name="Pitluck S."/>
            <person name="Peters L."/>
            <person name="Lu M."/>
            <person name="Detter J.C."/>
            <person name="Han C."/>
            <person name="Tapia R."/>
            <person name="Land M."/>
            <person name="Hauser L."/>
            <person name="Kyrpides N."/>
            <person name="Ivanova N."/>
            <person name="Mikhailova N."/>
            <person name="Pagani I."/>
            <person name="Rawat S."/>
            <person name="Mannisto M."/>
            <person name="Haggblom M."/>
            <person name="Woyke T."/>
        </authorList>
    </citation>
    <scope>NUCLEOTIDE SEQUENCE [LARGE SCALE GENOMIC DNA]</scope>
    <source>
        <strain evidence="11">ATCC BAA-1857 / DSM 23137 / MP5ACTX8</strain>
    </source>
</reference>
<dbReference type="PROSITE" id="PS51462">
    <property type="entry name" value="NUDIX"/>
    <property type="match status" value="1"/>
</dbReference>
<dbReference type="GO" id="GO:0019693">
    <property type="term" value="P:ribose phosphate metabolic process"/>
    <property type="evidence" value="ECO:0007669"/>
    <property type="project" value="TreeGrafter"/>
</dbReference>
<dbReference type="Pfam" id="PF00293">
    <property type="entry name" value="NUDIX"/>
    <property type="match status" value="1"/>
</dbReference>
<dbReference type="STRING" id="682795.AciX8_2747"/>
<evidence type="ECO:0000256" key="1">
    <source>
        <dbReference type="ARBA" id="ARBA00000847"/>
    </source>
</evidence>
<dbReference type="PANTHER" id="PTHR11839">
    <property type="entry name" value="UDP/ADP-SUGAR PYROPHOSPHATASE"/>
    <property type="match status" value="1"/>
</dbReference>
<dbReference type="KEGG" id="gma:AciX8_2747"/>
<sequence>MYCTVMAPTKTPSAKKKTPAKKPLAASSKLATPKPAKPLKLSGKGRTLSSKVVYKGRIFSITADDVAEPGGVRAKRDVIRHNGSVVVLAVDTKTNPADPSILLIRQYRHAAGQFLLELPAGRIELGEKPIPAGKRELIEETGYRARRWSKYVRYFASPGFLSEAMNILLAEDLTLGEATPEDDERIEIHMTPLSEVLRLIHDGKILDGKTLVGVLFYDSLRRTQQA</sequence>
<dbReference type="eggNOG" id="COG0494">
    <property type="taxonomic scope" value="Bacteria"/>
</dbReference>
<feature type="compositionally biased region" description="Low complexity" evidence="8">
    <location>
        <begin position="21"/>
        <end position="42"/>
    </location>
</feature>
<dbReference type="EMBL" id="CP003130">
    <property type="protein sequence ID" value="AEU37057.1"/>
    <property type="molecule type" value="Genomic_DNA"/>
</dbReference>
<dbReference type="Proteomes" id="UP000007113">
    <property type="component" value="Chromosome"/>
</dbReference>
<dbReference type="InterPro" id="IPR000086">
    <property type="entry name" value="NUDIX_hydrolase_dom"/>
</dbReference>
<dbReference type="Gene3D" id="3.90.79.10">
    <property type="entry name" value="Nucleoside Triphosphate Pyrophosphohydrolase"/>
    <property type="match status" value="1"/>
</dbReference>
<keyword evidence="11" id="KW-1185">Reference proteome</keyword>
<dbReference type="GO" id="GO:0006753">
    <property type="term" value="P:nucleoside phosphate metabolic process"/>
    <property type="evidence" value="ECO:0007669"/>
    <property type="project" value="TreeGrafter"/>
</dbReference>
<dbReference type="PANTHER" id="PTHR11839:SF18">
    <property type="entry name" value="NUDIX HYDROLASE DOMAIN-CONTAINING PROTEIN"/>
    <property type="match status" value="1"/>
</dbReference>
<dbReference type="CDD" id="cd03424">
    <property type="entry name" value="NUDIX_ADPRase_Nudt5_UGPPase_Nudt14"/>
    <property type="match status" value="1"/>
</dbReference>
<name>G8P205_GRAMM</name>
<evidence type="ECO:0000256" key="3">
    <source>
        <dbReference type="ARBA" id="ARBA00007275"/>
    </source>
</evidence>
<feature type="region of interest" description="Disordered" evidence="8">
    <location>
        <begin position="1"/>
        <end position="42"/>
    </location>
</feature>
<evidence type="ECO:0000313" key="10">
    <source>
        <dbReference type="EMBL" id="AEU37057.1"/>
    </source>
</evidence>
<comment type="similarity">
    <text evidence="3">Belongs to the Nudix hydrolase family. NudK subfamily.</text>
</comment>
<evidence type="ECO:0000256" key="7">
    <source>
        <dbReference type="ARBA" id="ARBA00032272"/>
    </source>
</evidence>
<evidence type="ECO:0000256" key="5">
    <source>
        <dbReference type="ARBA" id="ARBA00022801"/>
    </source>
</evidence>